<evidence type="ECO:0000313" key="4">
    <source>
        <dbReference type="EMBL" id="WFU65899.1"/>
    </source>
</evidence>
<evidence type="ECO:0000313" key="3">
    <source>
        <dbReference type="EMBL" id="WFU65374.1"/>
    </source>
</evidence>
<feature type="domain" description="Tc1-like transposase DDE" evidence="2">
    <location>
        <begin position="145"/>
        <end position="280"/>
    </location>
</feature>
<dbReference type="PANTHER" id="PTHR46564">
    <property type="entry name" value="TRANSPOSASE"/>
    <property type="match status" value="1"/>
</dbReference>
<keyword evidence="8" id="KW-1185">Reference proteome</keyword>
<evidence type="ECO:0000313" key="5">
    <source>
        <dbReference type="EMBL" id="WFU66367.1"/>
    </source>
</evidence>
<dbReference type="EMBL" id="CP121646">
    <property type="protein sequence ID" value="WFU66729.1"/>
    <property type="molecule type" value="Genomic_DNA"/>
</dbReference>
<protein>
    <submittedName>
        <fullName evidence="3">IS630 family transposase</fullName>
    </submittedName>
</protein>
<reference evidence="3 8" key="1">
    <citation type="submission" date="2023-04" db="EMBL/GenBank/DDBJ databases">
        <title>Australian commercial rhizobial inoculants.</title>
        <authorList>
            <person name="Kohlmeier M.G."/>
            <person name="O'Hara G.W."/>
            <person name="Colombi E."/>
            <person name="Ramsay J.P."/>
            <person name="Terpolilli J."/>
        </authorList>
    </citation>
    <scope>NUCLEOTIDE SEQUENCE [LARGE SCALE GENOMIC DNA]</scope>
    <source>
        <strain evidence="3 8">CB627</strain>
    </source>
</reference>
<accession>A0ABY8JKN3</accession>
<dbReference type="Proteomes" id="UP001221546">
    <property type="component" value="Chromosome"/>
</dbReference>
<dbReference type="SUPFAM" id="SSF46689">
    <property type="entry name" value="Homeodomain-like"/>
    <property type="match status" value="1"/>
</dbReference>
<dbReference type="InterPro" id="IPR036388">
    <property type="entry name" value="WH-like_DNA-bd_sf"/>
</dbReference>
<dbReference type="Pfam" id="PF01710">
    <property type="entry name" value="HTH_Tnp_IS630"/>
    <property type="match status" value="1"/>
</dbReference>
<gene>
    <name evidence="3" type="ORF">QA636_07520</name>
    <name evidence="4" type="ORF">QA636_10435</name>
    <name evidence="5" type="ORF">QA636_13030</name>
    <name evidence="6" type="ORF">QA636_14995</name>
    <name evidence="7" type="ORF">QA636_15905</name>
</gene>
<evidence type="ECO:0000313" key="6">
    <source>
        <dbReference type="EMBL" id="WFU66729.1"/>
    </source>
</evidence>
<dbReference type="EMBL" id="CP121646">
    <property type="protein sequence ID" value="WFU65374.1"/>
    <property type="molecule type" value="Genomic_DNA"/>
</dbReference>
<feature type="domain" description="Transposase Synechocystis PCC 6803" evidence="1">
    <location>
        <begin position="5"/>
        <end position="123"/>
    </location>
</feature>
<evidence type="ECO:0000259" key="2">
    <source>
        <dbReference type="Pfam" id="PF13358"/>
    </source>
</evidence>
<evidence type="ECO:0000259" key="1">
    <source>
        <dbReference type="Pfam" id="PF01710"/>
    </source>
</evidence>
<dbReference type="Gene3D" id="3.30.420.10">
    <property type="entry name" value="Ribonuclease H-like superfamily/Ribonuclease H"/>
    <property type="match status" value="1"/>
</dbReference>
<name>A0ABY8JKN3_9BRAD</name>
<proteinExistence type="predicted"/>
<dbReference type="InterPro" id="IPR047655">
    <property type="entry name" value="Transpos_IS630-like"/>
</dbReference>
<dbReference type="InterPro" id="IPR038717">
    <property type="entry name" value="Tc1-like_DDE_dom"/>
</dbReference>
<dbReference type="Gene3D" id="1.10.10.10">
    <property type="entry name" value="Winged helix-like DNA-binding domain superfamily/Winged helix DNA-binding domain"/>
    <property type="match status" value="1"/>
</dbReference>
<organism evidence="3 8">
    <name type="scientific">Bradyrhizobium brasilense</name>
    <dbReference type="NCBI Taxonomy" id="1419277"/>
    <lineage>
        <taxon>Bacteria</taxon>
        <taxon>Pseudomonadati</taxon>
        <taxon>Pseudomonadota</taxon>
        <taxon>Alphaproteobacteria</taxon>
        <taxon>Hyphomicrobiales</taxon>
        <taxon>Nitrobacteraceae</taxon>
        <taxon>Bradyrhizobium</taxon>
    </lineage>
</organism>
<dbReference type="InterPro" id="IPR036397">
    <property type="entry name" value="RNaseH_sf"/>
</dbReference>
<dbReference type="EMBL" id="CP121646">
    <property type="protein sequence ID" value="WFU65899.1"/>
    <property type="molecule type" value="Genomic_DNA"/>
</dbReference>
<dbReference type="Pfam" id="PF13358">
    <property type="entry name" value="DDE_3"/>
    <property type="match status" value="1"/>
</dbReference>
<dbReference type="EMBL" id="CP121646">
    <property type="protein sequence ID" value="WFU66367.1"/>
    <property type="molecule type" value="Genomic_DNA"/>
</dbReference>
<dbReference type="InterPro" id="IPR002622">
    <property type="entry name" value="Transposase_14"/>
</dbReference>
<dbReference type="PANTHER" id="PTHR46564:SF1">
    <property type="entry name" value="TRANSPOSASE"/>
    <property type="match status" value="1"/>
</dbReference>
<sequence>MAKGYSKDLRVRAVELVESGESAREAARILNLGASTTIRWMDRWRKTGNVEAKPGTGHSRSPLEQHKQWLIELIAAEPDLTLEEIRARLRSQRKQKAGIGSIWRFFDRHSITFKKTLHAAEQDRPDVAAERAALKAEQPKLRAPRLIFIDETAVTTKMVRHYGRSPRGERLVSGVPHGHWKTLTLVAALRIDGLTAPYVIDGAMDGPSFLAYVEQVLAPTLRKGDIVFMDNLRTHKIAGVREAIEAVGARVRYLPAYSPDLNPIEQAFSRLKAALRKGATRTVQALLKLIGKLVKSFAPQMCANYFRHAGYTR</sequence>
<evidence type="ECO:0000313" key="8">
    <source>
        <dbReference type="Proteomes" id="UP001221546"/>
    </source>
</evidence>
<dbReference type="RefSeq" id="WP_141343507.1">
    <property type="nucleotide sequence ID" value="NZ_CP121646.1"/>
</dbReference>
<dbReference type="InterPro" id="IPR009057">
    <property type="entry name" value="Homeodomain-like_sf"/>
</dbReference>
<evidence type="ECO:0000313" key="7">
    <source>
        <dbReference type="EMBL" id="WFU66880.1"/>
    </source>
</evidence>
<dbReference type="NCBIfam" id="NF033545">
    <property type="entry name" value="transpos_IS630"/>
    <property type="match status" value="1"/>
</dbReference>
<dbReference type="EMBL" id="CP121646">
    <property type="protein sequence ID" value="WFU66880.1"/>
    <property type="molecule type" value="Genomic_DNA"/>
</dbReference>